<feature type="compositionally biased region" description="Basic and acidic residues" evidence="1">
    <location>
        <begin position="86"/>
        <end position="99"/>
    </location>
</feature>
<evidence type="ECO:0000256" key="1">
    <source>
        <dbReference type="SAM" id="MobiDB-lite"/>
    </source>
</evidence>
<proteinExistence type="predicted"/>
<keyword evidence="3" id="KW-1185">Reference proteome</keyword>
<evidence type="ECO:0000313" key="3">
    <source>
        <dbReference type="Proteomes" id="UP000749559"/>
    </source>
</evidence>
<sequence>DPKKTTEKDTKKTDKDIKQTTDPKKTTEKDKNTTDKNIKKTANDTKKPTDKDSKRVSDETVKPTDHDIKKTYEEKAKTTSKQGKRVVKDKSSQDKKVESEIEEVEEMDSRTVVVEGASSKPHNKRVRKAPKSKKYVVDSSDEEDVKLNQQPRVELQRLRDEETDEYEDYQRGTIRNPIKMEIRFRYFARDGSVIEDETLVSRYSDLKI</sequence>
<dbReference type="Proteomes" id="UP000749559">
    <property type="component" value="Unassembled WGS sequence"/>
</dbReference>
<comment type="caution">
    <text evidence="2">The sequence shown here is derived from an EMBL/GenBank/DDBJ whole genome shotgun (WGS) entry which is preliminary data.</text>
</comment>
<evidence type="ECO:0000313" key="2">
    <source>
        <dbReference type="EMBL" id="CAH1777764.1"/>
    </source>
</evidence>
<name>A0A8S4N9R7_OWEFU</name>
<feature type="compositionally biased region" description="Basic residues" evidence="1">
    <location>
        <begin position="121"/>
        <end position="134"/>
    </location>
</feature>
<dbReference type="EMBL" id="CAIIXF020000002">
    <property type="protein sequence ID" value="CAH1777764.1"/>
    <property type="molecule type" value="Genomic_DNA"/>
</dbReference>
<dbReference type="AlphaFoldDB" id="A0A8S4N9R7"/>
<organism evidence="2 3">
    <name type="scientific">Owenia fusiformis</name>
    <name type="common">Polychaete worm</name>
    <dbReference type="NCBI Taxonomy" id="6347"/>
    <lineage>
        <taxon>Eukaryota</taxon>
        <taxon>Metazoa</taxon>
        <taxon>Spiralia</taxon>
        <taxon>Lophotrochozoa</taxon>
        <taxon>Annelida</taxon>
        <taxon>Polychaeta</taxon>
        <taxon>Sedentaria</taxon>
        <taxon>Canalipalpata</taxon>
        <taxon>Sabellida</taxon>
        <taxon>Oweniida</taxon>
        <taxon>Oweniidae</taxon>
        <taxon>Owenia</taxon>
    </lineage>
</organism>
<feature type="region of interest" description="Disordered" evidence="1">
    <location>
        <begin position="1"/>
        <end position="150"/>
    </location>
</feature>
<feature type="compositionally biased region" description="Basic and acidic residues" evidence="1">
    <location>
        <begin position="1"/>
        <end position="77"/>
    </location>
</feature>
<feature type="non-terminal residue" evidence="2">
    <location>
        <position position="1"/>
    </location>
</feature>
<protein>
    <submittedName>
        <fullName evidence="2">Uncharacterized protein</fullName>
    </submittedName>
</protein>
<reference evidence="2" key="1">
    <citation type="submission" date="2022-03" db="EMBL/GenBank/DDBJ databases">
        <authorList>
            <person name="Martin C."/>
        </authorList>
    </citation>
    <scope>NUCLEOTIDE SEQUENCE</scope>
</reference>
<accession>A0A8S4N9R7</accession>
<gene>
    <name evidence="2" type="ORF">OFUS_LOCUS4764</name>
</gene>